<dbReference type="CDD" id="cd18793">
    <property type="entry name" value="SF2_C_SNF"/>
    <property type="match status" value="1"/>
</dbReference>
<feature type="region of interest" description="Disordered" evidence="5">
    <location>
        <begin position="1"/>
        <end position="53"/>
    </location>
</feature>
<feature type="compositionally biased region" description="Basic and acidic residues" evidence="5">
    <location>
        <begin position="444"/>
        <end position="466"/>
    </location>
</feature>
<gene>
    <name evidence="8" type="ORF">G6048_24140</name>
</gene>
<protein>
    <submittedName>
        <fullName evidence="8">DEAD/DEAH box helicase</fullName>
    </submittedName>
</protein>
<dbReference type="InterPro" id="IPR038718">
    <property type="entry name" value="SNF2-like_sf"/>
</dbReference>
<dbReference type="Pfam" id="PF00271">
    <property type="entry name" value="Helicase_C"/>
    <property type="match status" value="1"/>
</dbReference>
<dbReference type="SMART" id="SM00487">
    <property type="entry name" value="DEXDc"/>
    <property type="match status" value="1"/>
</dbReference>
<organism evidence="8 9">
    <name type="scientific">Streptomyces ureilyticus</name>
    <dbReference type="NCBI Taxonomy" id="1775131"/>
    <lineage>
        <taxon>Bacteria</taxon>
        <taxon>Bacillati</taxon>
        <taxon>Actinomycetota</taxon>
        <taxon>Actinomycetes</taxon>
        <taxon>Kitasatosporales</taxon>
        <taxon>Streptomycetaceae</taxon>
        <taxon>Streptomyces</taxon>
    </lineage>
</organism>
<feature type="compositionally biased region" description="Basic and acidic residues" evidence="5">
    <location>
        <begin position="32"/>
        <end position="47"/>
    </location>
</feature>
<keyword evidence="9" id="KW-1185">Reference proteome</keyword>
<keyword evidence="3 8" id="KW-0347">Helicase</keyword>
<feature type="region of interest" description="Disordered" evidence="5">
    <location>
        <begin position="436"/>
        <end position="466"/>
    </location>
</feature>
<dbReference type="Gene3D" id="3.40.50.10810">
    <property type="entry name" value="Tandem AAA-ATPase domain"/>
    <property type="match status" value="1"/>
</dbReference>
<evidence type="ECO:0000256" key="2">
    <source>
        <dbReference type="ARBA" id="ARBA00022801"/>
    </source>
</evidence>
<dbReference type="CDD" id="cd18011">
    <property type="entry name" value="DEXDc_RapA"/>
    <property type="match status" value="1"/>
</dbReference>
<feature type="compositionally biased region" description="Basic and acidic residues" evidence="5">
    <location>
        <begin position="9"/>
        <end position="18"/>
    </location>
</feature>
<dbReference type="InterPro" id="IPR014001">
    <property type="entry name" value="Helicase_ATP-bd"/>
</dbReference>
<dbReference type="InterPro" id="IPR049730">
    <property type="entry name" value="SNF2/RAD54-like_C"/>
</dbReference>
<dbReference type="Gene3D" id="3.40.50.300">
    <property type="entry name" value="P-loop containing nucleotide triphosphate hydrolases"/>
    <property type="match status" value="1"/>
</dbReference>
<dbReference type="Proteomes" id="UP001518140">
    <property type="component" value="Unassembled WGS sequence"/>
</dbReference>
<dbReference type="PROSITE" id="PS51192">
    <property type="entry name" value="HELICASE_ATP_BIND_1"/>
    <property type="match status" value="1"/>
</dbReference>
<feature type="domain" description="Helicase ATP-binding" evidence="6">
    <location>
        <begin position="166"/>
        <end position="335"/>
    </location>
</feature>
<evidence type="ECO:0000256" key="4">
    <source>
        <dbReference type="ARBA" id="ARBA00022840"/>
    </source>
</evidence>
<name>A0ABX0DT86_9ACTN</name>
<dbReference type="Pfam" id="PF00176">
    <property type="entry name" value="SNF2-rel_dom"/>
    <property type="match status" value="1"/>
</dbReference>
<evidence type="ECO:0000256" key="3">
    <source>
        <dbReference type="ARBA" id="ARBA00022806"/>
    </source>
</evidence>
<evidence type="ECO:0000256" key="1">
    <source>
        <dbReference type="ARBA" id="ARBA00022741"/>
    </source>
</evidence>
<evidence type="ECO:0000259" key="6">
    <source>
        <dbReference type="PROSITE" id="PS51192"/>
    </source>
</evidence>
<reference evidence="8 9" key="1">
    <citation type="submission" date="2020-02" db="EMBL/GenBank/DDBJ databases">
        <title>Whole-genome analyses of novel actinobacteria.</title>
        <authorList>
            <person name="Sahin N."/>
            <person name="Tokatli A."/>
        </authorList>
    </citation>
    <scope>NUCLEOTIDE SEQUENCE [LARGE SCALE GENOMIC DNA]</scope>
    <source>
        <strain evidence="8 9">YC419</strain>
    </source>
</reference>
<comment type="caution">
    <text evidence="8">The sequence shown here is derived from an EMBL/GenBank/DDBJ whole genome shotgun (WGS) entry which is preliminary data.</text>
</comment>
<dbReference type="GO" id="GO:0004386">
    <property type="term" value="F:helicase activity"/>
    <property type="evidence" value="ECO:0007669"/>
    <property type="project" value="UniProtKB-KW"/>
</dbReference>
<keyword evidence="4" id="KW-0067">ATP-binding</keyword>
<accession>A0ABX0DT86</accession>
<dbReference type="EMBL" id="JAAKZX010000081">
    <property type="protein sequence ID" value="NGO45115.1"/>
    <property type="molecule type" value="Genomic_DNA"/>
</dbReference>
<evidence type="ECO:0000313" key="9">
    <source>
        <dbReference type="Proteomes" id="UP001518140"/>
    </source>
</evidence>
<evidence type="ECO:0000259" key="7">
    <source>
        <dbReference type="PROSITE" id="PS51194"/>
    </source>
</evidence>
<keyword evidence="2" id="KW-0378">Hydrolase</keyword>
<dbReference type="InterPro" id="IPR027417">
    <property type="entry name" value="P-loop_NTPase"/>
</dbReference>
<feature type="domain" description="Helicase C-terminal" evidence="7">
    <location>
        <begin position="477"/>
        <end position="687"/>
    </location>
</feature>
<proteinExistence type="predicted"/>
<sequence>MVSGAGRAVGEESERTLKVEAGAVGGQSDTAGDARESDEVSSEERSPDTGGYAAGAQVLIRDELWLVRNCRATDRDGWMVEVTGISSFVRGIDATFYDRLDVVQELDPRETELVADDSPNHRRSRLFLEAIMRKTFLPQTEHGLALADNFLMDQQVHQLRPAELALSMKNPQPRILIADVVGLGKTLEIGVLLAELIRRGRGERILVVTPQHVLEQFQRELWTRFAIPLVRLDSTGIQRVQQEIPAGRNPFAYFKRAIISVDTLKSDVYAHHLDNTDWDAVVIDESHNLVNRGTKNNALARLLARKTDALVLASATPHNGDAASFAELVRMLDEAAIANPSQYEVKDLSHLYIRRTKTSAEVRESLKGTWADRGPSQPLHAPATEKELAVFQELATRWIPADPAAPSASRHQLVPYRLLKSFLSSHKALLATIKTRIGNLDNPPPDKPENGSRTRRRPEDPAVREAARKVERDALVDLQHFAEQIEDQDSAKRAALLDELRELEVGPGSDTRVVVFSESIPTLKWLAETVPAALGFKQTTSPDEKKPWLGYGGAVQVMHGEASTDQEQQDIVEKFGLRDDPVRILFTGDVASEGVNLHQQCHLLIHYDLPWSLIRIEQRNGRIDRYGQEHRPEFRALILTSDIPWRTDETTGQPRTLDDRLVGEKLLRREEEAHKIEGSAEAVTGLYRAKEEENRLTQDLIAGRTVEESIKQSQQGGAAFLSGLLGQVGAVHEHPEVARAVVPKLFRSTADYFDEALRQISRPNPEDMLSLRRDDDGTIAFEPPRDLLYRLKALPKSYLDEQQILPRKTEPGRMRITFSKDLAGARLKAARETTASQWPNVSYVTDIHPVLDWLTDKVLVEIGRHKAPVLAATVASPTFLVQGIYSNALGKPTIVEWMAVSGLPDSPDVTRLTADVLESYGVGPNMPGRATPRDLPGLSALVPDAIDAAQRQLALLEGVYREQIEGTLAPYRKKVTDWRQDALFASARPKEAELERTAKRQLKLVKSLETTGEPMLRLLAVLEPQTAAEGGTER</sequence>
<dbReference type="SUPFAM" id="SSF52540">
    <property type="entry name" value="P-loop containing nucleoside triphosphate hydrolases"/>
    <property type="match status" value="1"/>
</dbReference>
<dbReference type="PANTHER" id="PTHR45766:SF6">
    <property type="entry name" value="SWI_SNF-RELATED MATRIX-ASSOCIATED ACTIN-DEPENDENT REGULATOR OF CHROMATIN SUBFAMILY A-LIKE PROTEIN 1"/>
    <property type="match status" value="1"/>
</dbReference>
<dbReference type="PANTHER" id="PTHR45766">
    <property type="entry name" value="DNA ANNEALING HELICASE AND ENDONUCLEASE ZRANB3 FAMILY MEMBER"/>
    <property type="match status" value="1"/>
</dbReference>
<evidence type="ECO:0000256" key="5">
    <source>
        <dbReference type="SAM" id="MobiDB-lite"/>
    </source>
</evidence>
<dbReference type="InterPro" id="IPR000330">
    <property type="entry name" value="SNF2_N"/>
</dbReference>
<dbReference type="InterPro" id="IPR001650">
    <property type="entry name" value="Helicase_C-like"/>
</dbReference>
<dbReference type="SMART" id="SM00490">
    <property type="entry name" value="HELICc"/>
    <property type="match status" value="1"/>
</dbReference>
<keyword evidence="1" id="KW-0547">Nucleotide-binding</keyword>
<dbReference type="PROSITE" id="PS51194">
    <property type="entry name" value="HELICASE_CTER"/>
    <property type="match status" value="1"/>
</dbReference>
<evidence type="ECO:0000313" key="8">
    <source>
        <dbReference type="EMBL" id="NGO45115.1"/>
    </source>
</evidence>
<dbReference type="InterPro" id="IPR057342">
    <property type="entry name" value="DEXDc_RapA"/>
</dbReference>